<comment type="similarity">
    <text evidence="2">Belongs to the NELF-D family.</text>
</comment>
<evidence type="ECO:0000256" key="6">
    <source>
        <dbReference type="ARBA" id="ARBA00023242"/>
    </source>
</evidence>
<evidence type="ECO:0000313" key="8">
    <source>
        <dbReference type="EnsemblMetazoa" id="tetur09g01470.1"/>
    </source>
</evidence>
<comment type="subcellular location">
    <subcellularLocation>
        <location evidence="1">Nucleus</location>
    </subcellularLocation>
</comment>
<evidence type="ECO:0000256" key="4">
    <source>
        <dbReference type="ARBA" id="ARBA00023015"/>
    </source>
</evidence>
<keyword evidence="6" id="KW-0539">Nucleus</keyword>
<feature type="region of interest" description="Disordered" evidence="7">
    <location>
        <begin position="1"/>
        <end position="85"/>
    </location>
</feature>
<dbReference type="eggNOG" id="ENOG502QPUE">
    <property type="taxonomic scope" value="Eukaryota"/>
</dbReference>
<dbReference type="Proteomes" id="UP000015104">
    <property type="component" value="Unassembled WGS sequence"/>
</dbReference>
<evidence type="ECO:0000256" key="1">
    <source>
        <dbReference type="ARBA" id="ARBA00004123"/>
    </source>
</evidence>
<keyword evidence="5" id="KW-0804">Transcription</keyword>
<evidence type="ECO:0000256" key="7">
    <source>
        <dbReference type="SAM" id="MobiDB-lite"/>
    </source>
</evidence>
<feature type="compositionally biased region" description="Pro residues" evidence="7">
    <location>
        <begin position="72"/>
        <end position="83"/>
    </location>
</feature>
<dbReference type="GO" id="GO:0003723">
    <property type="term" value="F:RNA binding"/>
    <property type="evidence" value="ECO:0007669"/>
    <property type="project" value="TreeGrafter"/>
</dbReference>
<evidence type="ECO:0000256" key="2">
    <source>
        <dbReference type="ARBA" id="ARBA00005726"/>
    </source>
</evidence>
<dbReference type="AlphaFoldDB" id="T1KD29"/>
<dbReference type="Pfam" id="PF04858">
    <property type="entry name" value="TH1"/>
    <property type="match status" value="1"/>
</dbReference>
<evidence type="ECO:0008006" key="10">
    <source>
        <dbReference type="Google" id="ProtNLM"/>
    </source>
</evidence>
<sequence>MPKAKRGRGARTAPTRVSTRNKKTTSQPVQREAEEEAKSNIEEEEKVEPVVPATIVQDKYFESREQTQLPPTSIPSPQPPSPEPELIEASTVAYHSNSDTEEEDGDESSYFDKLDAEAQDAINKEIREECHKYFSSLDFIMEPDIINQLKRYFQAGGNPEEVVTLLSENYHGIAQTVNLLAEWLIMTGMKICEVQSLVEDHLKQMIMKRFDPKKADSIFADEAIKTPIWLTEMIEHPTWRSLIYRLAEDYPDCLMLTFTIKLISDAGFQGEITSISTASQQLEVFARILKNSVNNFLDGGEDDMKKQIDEFTKMVCHSEHTFLYSCAILHVLSQENKGGTIVKRLLQEVTQRASKDGHNATPVLVALNGAW</sequence>
<organism evidence="8 9">
    <name type="scientific">Tetranychus urticae</name>
    <name type="common">Two-spotted spider mite</name>
    <dbReference type="NCBI Taxonomy" id="32264"/>
    <lineage>
        <taxon>Eukaryota</taxon>
        <taxon>Metazoa</taxon>
        <taxon>Ecdysozoa</taxon>
        <taxon>Arthropoda</taxon>
        <taxon>Chelicerata</taxon>
        <taxon>Arachnida</taxon>
        <taxon>Acari</taxon>
        <taxon>Acariformes</taxon>
        <taxon>Trombidiformes</taxon>
        <taxon>Prostigmata</taxon>
        <taxon>Eleutherengona</taxon>
        <taxon>Raphignathae</taxon>
        <taxon>Tetranychoidea</taxon>
        <taxon>Tetranychidae</taxon>
        <taxon>Tetranychus</taxon>
    </lineage>
</organism>
<dbReference type="GO" id="GO:0032021">
    <property type="term" value="C:NELF complex"/>
    <property type="evidence" value="ECO:0007669"/>
    <property type="project" value="TreeGrafter"/>
</dbReference>
<keyword evidence="3" id="KW-0678">Repressor</keyword>
<dbReference type="PANTHER" id="PTHR12144">
    <property type="entry name" value="NEGATIVE ELONGATION FACTOR D"/>
    <property type="match status" value="1"/>
</dbReference>
<proteinExistence type="inferred from homology"/>
<keyword evidence="9" id="KW-1185">Reference proteome</keyword>
<evidence type="ECO:0000256" key="5">
    <source>
        <dbReference type="ARBA" id="ARBA00023163"/>
    </source>
</evidence>
<reference evidence="8" key="2">
    <citation type="submission" date="2015-06" db="UniProtKB">
        <authorList>
            <consortium name="EnsemblMetazoa"/>
        </authorList>
    </citation>
    <scope>IDENTIFICATION</scope>
</reference>
<dbReference type="EnsemblMetazoa" id="tetur09g01470.1">
    <property type="protein sequence ID" value="tetur09g01470.1"/>
    <property type="gene ID" value="tetur09g01470"/>
</dbReference>
<reference evidence="9" key="1">
    <citation type="submission" date="2011-08" db="EMBL/GenBank/DDBJ databases">
        <authorList>
            <person name="Rombauts S."/>
        </authorList>
    </citation>
    <scope>NUCLEOTIDE SEQUENCE</scope>
    <source>
        <strain evidence="9">London</strain>
    </source>
</reference>
<name>T1KD29_TETUR</name>
<dbReference type="GO" id="GO:0034244">
    <property type="term" value="P:negative regulation of transcription elongation by RNA polymerase II"/>
    <property type="evidence" value="ECO:0007669"/>
    <property type="project" value="TreeGrafter"/>
</dbReference>
<dbReference type="EMBL" id="CAEY01002009">
    <property type="status" value="NOT_ANNOTATED_CDS"/>
    <property type="molecule type" value="Genomic_DNA"/>
</dbReference>
<keyword evidence="4" id="KW-0805">Transcription regulation</keyword>
<evidence type="ECO:0000256" key="3">
    <source>
        <dbReference type="ARBA" id="ARBA00022491"/>
    </source>
</evidence>
<dbReference type="PANTHER" id="PTHR12144:SF0">
    <property type="entry name" value="NEGATIVE ELONGATION FACTOR C_D"/>
    <property type="match status" value="1"/>
</dbReference>
<dbReference type="STRING" id="32264.T1KD29"/>
<accession>T1KD29</accession>
<dbReference type="HOGENOM" id="CLU_746667_0_0_1"/>
<dbReference type="InterPro" id="IPR006942">
    <property type="entry name" value="TH1"/>
</dbReference>
<evidence type="ECO:0000313" key="9">
    <source>
        <dbReference type="Proteomes" id="UP000015104"/>
    </source>
</evidence>
<protein>
    <recommendedName>
        <fullName evidence="10">Negative elongation factor D</fullName>
    </recommendedName>
</protein>